<dbReference type="GO" id="GO:0051213">
    <property type="term" value="F:dioxygenase activity"/>
    <property type="evidence" value="ECO:0007669"/>
    <property type="project" value="UniProtKB-KW"/>
</dbReference>
<accession>A0A1M6SZT5</accession>
<reference evidence="3" key="1">
    <citation type="submission" date="2016-11" db="EMBL/GenBank/DDBJ databases">
        <authorList>
            <person name="Varghese N."/>
            <person name="Submissions S."/>
        </authorList>
    </citation>
    <scope>NUCLEOTIDE SEQUENCE [LARGE SCALE GENOMIC DNA]</scope>
    <source>
        <strain evidence="3">DSM 26134</strain>
    </source>
</reference>
<dbReference type="PANTHER" id="PTHR43279">
    <property type="entry name" value="CATECHOL-2,3-DIOXYGENASE"/>
    <property type="match status" value="1"/>
</dbReference>
<feature type="domain" description="VOC" evidence="1">
    <location>
        <begin position="44"/>
        <end position="158"/>
    </location>
</feature>
<sequence length="323" mass="36244">MERKLFLKTILGASLVTSMDGFASIAHIISDMNKEQQTLEKFASFGAIHLNITNLEKSTRFWTEIVGMKLRITSGNTAELGTDVNTLVVLHETAKKKFQKGYSGLYHVAIHAPNIQEFASMVYRLALNKYPFSPVDHTMSKSVYLDDPDGINIEFTLETPERFKRVVTDRGLSIEDVNGNIRSASDGLDLDEVMSHLGSPNMDKIISNETYIGHLHLYANNVAKSNSFYQKMGFESFNNLPQFMYADVGAGGSYKHRIAMNSWHGVNRPLASGDSAGMRHFNIIFNSKEKLDLALSNLTDFKKKDDGYWFLDPSGNKICLTYS</sequence>
<keyword evidence="3" id="KW-1185">Reference proteome</keyword>
<dbReference type="EMBL" id="FRAA01000005">
    <property type="protein sequence ID" value="SHK50234.1"/>
    <property type="molecule type" value="Genomic_DNA"/>
</dbReference>
<dbReference type="PROSITE" id="PS51819">
    <property type="entry name" value="VOC"/>
    <property type="match status" value="1"/>
</dbReference>
<dbReference type="STRING" id="156994.SAMN04488028_105225"/>
<keyword evidence="2" id="KW-0223">Dioxygenase</keyword>
<protein>
    <submittedName>
        <fullName evidence="2">Catechol 2,3-dioxygenase</fullName>
    </submittedName>
</protein>
<dbReference type="Proteomes" id="UP000184474">
    <property type="component" value="Unassembled WGS sequence"/>
</dbReference>
<keyword evidence="2" id="KW-0560">Oxidoreductase</keyword>
<dbReference type="Gene3D" id="3.10.180.10">
    <property type="entry name" value="2,3-Dihydroxybiphenyl 1,2-Dioxygenase, domain 1"/>
    <property type="match status" value="2"/>
</dbReference>
<dbReference type="SUPFAM" id="SSF54593">
    <property type="entry name" value="Glyoxalase/Bleomycin resistance protein/Dihydroxybiphenyl dioxygenase"/>
    <property type="match status" value="2"/>
</dbReference>
<dbReference type="RefSeq" id="WP_073123422.1">
    <property type="nucleotide sequence ID" value="NZ_FRAA01000005.1"/>
</dbReference>
<proteinExistence type="predicted"/>
<dbReference type="InterPro" id="IPR037523">
    <property type="entry name" value="VOC_core"/>
</dbReference>
<dbReference type="AlphaFoldDB" id="A0A1M6SZT5"/>
<evidence type="ECO:0000313" key="2">
    <source>
        <dbReference type="EMBL" id="SHK50234.1"/>
    </source>
</evidence>
<name>A0A1M6SZT5_REIAG</name>
<dbReference type="PANTHER" id="PTHR43279:SF1">
    <property type="entry name" value="CATECHOL-2,3-DIOXYGENASE"/>
    <property type="match status" value="1"/>
</dbReference>
<evidence type="ECO:0000259" key="1">
    <source>
        <dbReference type="PROSITE" id="PS51819"/>
    </source>
</evidence>
<organism evidence="2 3">
    <name type="scientific">Reichenbachiella agariperforans</name>
    <dbReference type="NCBI Taxonomy" id="156994"/>
    <lineage>
        <taxon>Bacteria</taxon>
        <taxon>Pseudomonadati</taxon>
        <taxon>Bacteroidota</taxon>
        <taxon>Cytophagia</taxon>
        <taxon>Cytophagales</taxon>
        <taxon>Reichenbachiellaceae</taxon>
        <taxon>Reichenbachiella</taxon>
    </lineage>
</organism>
<evidence type="ECO:0000313" key="3">
    <source>
        <dbReference type="Proteomes" id="UP000184474"/>
    </source>
</evidence>
<dbReference type="Pfam" id="PF00903">
    <property type="entry name" value="Glyoxalase"/>
    <property type="match status" value="1"/>
</dbReference>
<dbReference type="InterPro" id="IPR029068">
    <property type="entry name" value="Glyas_Bleomycin-R_OHBP_Dase"/>
</dbReference>
<gene>
    <name evidence="2" type="ORF">SAMN04488028_105225</name>
</gene>
<dbReference type="InterPro" id="IPR004360">
    <property type="entry name" value="Glyas_Fos-R_dOase_dom"/>
</dbReference>